<feature type="coiled-coil region" evidence="1">
    <location>
        <begin position="202"/>
        <end position="229"/>
    </location>
</feature>
<keyword evidence="2" id="KW-0472">Membrane</keyword>
<feature type="transmembrane region" description="Helical" evidence="2">
    <location>
        <begin position="349"/>
        <end position="371"/>
    </location>
</feature>
<name>A0A6J6X4B3_9ZZZZ</name>
<gene>
    <name evidence="3" type="ORF">UFOPK2967_00875</name>
    <name evidence="4" type="ORF">UFOPK3587_00854</name>
    <name evidence="5" type="ORF">UFOPK3984_00898</name>
    <name evidence="6" type="ORF">UFOPK4114_00845</name>
</gene>
<protein>
    <submittedName>
        <fullName evidence="3">Unannotated protein</fullName>
    </submittedName>
</protein>
<evidence type="ECO:0000313" key="4">
    <source>
        <dbReference type="EMBL" id="CAB4907122.1"/>
    </source>
</evidence>
<dbReference type="EMBL" id="CAFBMN010000053">
    <property type="protein sequence ID" value="CAB4907122.1"/>
    <property type="molecule type" value="Genomic_DNA"/>
</dbReference>
<accession>A0A6J6X4B3</accession>
<feature type="transmembrane region" description="Helical" evidence="2">
    <location>
        <begin position="323"/>
        <end position="343"/>
    </location>
</feature>
<evidence type="ECO:0000256" key="1">
    <source>
        <dbReference type="SAM" id="Coils"/>
    </source>
</evidence>
<dbReference type="EMBL" id="CAFBOP010000045">
    <property type="protein sequence ID" value="CAB4989048.1"/>
    <property type="molecule type" value="Genomic_DNA"/>
</dbReference>
<keyword evidence="2" id="KW-1133">Transmembrane helix</keyword>
<feature type="transmembrane region" description="Helical" evidence="2">
    <location>
        <begin position="281"/>
        <end position="302"/>
    </location>
</feature>
<keyword evidence="1" id="KW-0175">Coiled coil</keyword>
<evidence type="ECO:0000256" key="2">
    <source>
        <dbReference type="SAM" id="Phobius"/>
    </source>
</evidence>
<evidence type="ECO:0000313" key="6">
    <source>
        <dbReference type="EMBL" id="CAB5021106.1"/>
    </source>
</evidence>
<feature type="transmembrane region" description="Helical" evidence="2">
    <location>
        <begin position="118"/>
        <end position="137"/>
    </location>
</feature>
<dbReference type="EMBL" id="CAFBPP010000041">
    <property type="protein sequence ID" value="CAB5021106.1"/>
    <property type="molecule type" value="Genomic_DNA"/>
</dbReference>
<dbReference type="AlphaFoldDB" id="A0A6J6X4B3"/>
<reference evidence="3" key="1">
    <citation type="submission" date="2020-05" db="EMBL/GenBank/DDBJ databases">
        <authorList>
            <person name="Chiriac C."/>
            <person name="Salcher M."/>
            <person name="Ghai R."/>
            <person name="Kavagutti S V."/>
        </authorList>
    </citation>
    <scope>NUCLEOTIDE SEQUENCE</scope>
</reference>
<feature type="transmembrane region" description="Helical" evidence="2">
    <location>
        <begin position="84"/>
        <end position="106"/>
    </location>
</feature>
<feature type="transmembrane region" description="Helical" evidence="2">
    <location>
        <begin position="50"/>
        <end position="72"/>
    </location>
</feature>
<evidence type="ECO:0000313" key="3">
    <source>
        <dbReference type="EMBL" id="CAB4790086.1"/>
    </source>
</evidence>
<proteinExistence type="predicted"/>
<organism evidence="3">
    <name type="scientific">freshwater metagenome</name>
    <dbReference type="NCBI Taxonomy" id="449393"/>
    <lineage>
        <taxon>unclassified sequences</taxon>
        <taxon>metagenomes</taxon>
        <taxon>ecological metagenomes</taxon>
    </lineage>
</organism>
<keyword evidence="2" id="KW-0812">Transmembrane</keyword>
<feature type="transmembrane region" description="Helical" evidence="2">
    <location>
        <begin position="254"/>
        <end position="275"/>
    </location>
</feature>
<evidence type="ECO:0000313" key="5">
    <source>
        <dbReference type="EMBL" id="CAB4989048.1"/>
    </source>
</evidence>
<dbReference type="EMBL" id="CAFAAC010000064">
    <property type="protein sequence ID" value="CAB4790086.1"/>
    <property type="molecule type" value="Genomic_DNA"/>
</dbReference>
<sequence>MKRFFENFVTAATGRWAVSLPSVAISLPFVSVFSLERENALNTGSFGTQLMVVVGGQMAGTFFVFLSQATVLSSRKERKQSLSLCLFVWFSSGIVTGLVSEFYGHYSLHTQSHILMRVVNSFFVSGIALALVAYWFGTLQKIRTERSVLRSLEDLLTVDTSQLNEAQIKAKKLAISNLHSTLLPKVVQLQKLTTGLQKYGTSESLAIALHELETQAEDLHEKLNSKLTLLEDSPSLLNVKSQDRFAPVKLLSGFFPRHLSVGTSAIVLILGAIIGQGTRNGLSGAFIGVAGSVIIVGILHLIRKLGARFNALETPRFNALAYIAIYIFQYIYSATVQAGLFTLRDPYQAWYTGLKTISGVYIASLISTLMIEQNKSLVSMSSESALRRSQIESMSTSNEEMENLTTSTRFGSLQGQISGVIMALNVLTENDGVPSSKRDLSKFIADTNTLLGDAIWEIEHIGTKEYSR</sequence>